<comment type="caution">
    <text evidence="8">The sequence shown here is derived from an EMBL/GenBank/DDBJ whole genome shotgun (WGS) entry which is preliminary data.</text>
</comment>
<name>A0A5A5TZC8_LEUCI</name>
<dbReference type="Pfam" id="PF04397">
    <property type="entry name" value="LytTR"/>
    <property type="match status" value="1"/>
</dbReference>
<evidence type="ECO:0000313" key="9">
    <source>
        <dbReference type="Proteomes" id="UP000323274"/>
    </source>
</evidence>
<dbReference type="AlphaFoldDB" id="A0A5A5TZC8"/>
<dbReference type="GO" id="GO:0003677">
    <property type="term" value="F:DNA binding"/>
    <property type="evidence" value="ECO:0007669"/>
    <property type="project" value="UniProtKB-KW"/>
</dbReference>
<dbReference type="Pfam" id="PF00072">
    <property type="entry name" value="Response_reg"/>
    <property type="match status" value="1"/>
</dbReference>
<dbReference type="Gene3D" id="3.40.50.2300">
    <property type="match status" value="1"/>
</dbReference>
<keyword evidence="5" id="KW-0597">Phosphoprotein</keyword>
<accession>A0A5A5TZC8</accession>
<keyword evidence="8" id="KW-0238">DNA-binding</keyword>
<protein>
    <submittedName>
        <fullName evidence="8">DNA-binding response regulator</fullName>
    </submittedName>
</protein>
<dbReference type="SUPFAM" id="SSF52172">
    <property type="entry name" value="CheY-like"/>
    <property type="match status" value="1"/>
</dbReference>
<dbReference type="GO" id="GO:0000156">
    <property type="term" value="F:phosphorelay response regulator activity"/>
    <property type="evidence" value="ECO:0007669"/>
    <property type="project" value="InterPro"/>
</dbReference>
<dbReference type="InterPro" id="IPR011006">
    <property type="entry name" value="CheY-like_superfamily"/>
</dbReference>
<evidence type="ECO:0000256" key="1">
    <source>
        <dbReference type="ARBA" id="ARBA00022490"/>
    </source>
</evidence>
<feature type="domain" description="Response regulatory" evidence="6">
    <location>
        <begin position="1"/>
        <end position="115"/>
    </location>
</feature>
<evidence type="ECO:0000256" key="3">
    <source>
        <dbReference type="ARBA" id="ARBA00023159"/>
    </source>
</evidence>
<evidence type="ECO:0000259" key="7">
    <source>
        <dbReference type="PROSITE" id="PS50930"/>
    </source>
</evidence>
<dbReference type="SMART" id="SM00850">
    <property type="entry name" value="LytTR"/>
    <property type="match status" value="1"/>
</dbReference>
<dbReference type="PANTHER" id="PTHR37299">
    <property type="entry name" value="TRANSCRIPTIONAL REGULATOR-RELATED"/>
    <property type="match status" value="1"/>
</dbReference>
<dbReference type="RefSeq" id="WP_149334614.1">
    <property type="nucleotide sequence ID" value="NZ_BJJW01000009.1"/>
</dbReference>
<organism evidence="8 9">
    <name type="scientific">Leuconostoc citreum</name>
    <dbReference type="NCBI Taxonomy" id="33964"/>
    <lineage>
        <taxon>Bacteria</taxon>
        <taxon>Bacillati</taxon>
        <taxon>Bacillota</taxon>
        <taxon>Bacilli</taxon>
        <taxon>Lactobacillales</taxon>
        <taxon>Lactobacillaceae</taxon>
        <taxon>Leuconostoc</taxon>
    </lineage>
</organism>
<sequence length="238" mass="27556">MHYYLLEDNIVQQLRIKRILPHCEVFGQPKQFLSVLMSDKQPKIILLDLEINHNNYTGLSIAQFIRSRDVISPIIIVTTHTELMATSYQYQISALDFINKFQAESIFKQRLVSAITTAEKQLAEHVIAKPDFIAIPNGRKSEKVDIHEVVYIASDVLRSHRLIVYSEKSQLSVRGTMQHIEQLHKDLMRVHAAYIVNRHKIASLNTKERTLTLTNQARVPLSKKYYKKLQAVMAQDKH</sequence>
<evidence type="ECO:0000259" key="6">
    <source>
        <dbReference type="PROSITE" id="PS50110"/>
    </source>
</evidence>
<evidence type="ECO:0000256" key="4">
    <source>
        <dbReference type="ARBA" id="ARBA00037164"/>
    </source>
</evidence>
<dbReference type="PROSITE" id="PS50110">
    <property type="entry name" value="RESPONSE_REGULATORY"/>
    <property type="match status" value="1"/>
</dbReference>
<dbReference type="Proteomes" id="UP000323274">
    <property type="component" value="Unassembled WGS sequence"/>
</dbReference>
<dbReference type="Gene3D" id="2.40.50.1020">
    <property type="entry name" value="LytTr DNA-binding domain"/>
    <property type="match status" value="1"/>
</dbReference>
<dbReference type="InterPro" id="IPR001789">
    <property type="entry name" value="Sig_transdc_resp-reg_receiver"/>
</dbReference>
<reference evidence="8 9" key="1">
    <citation type="submission" date="2019-04" db="EMBL/GenBank/DDBJ databases">
        <title>A pseudo-fructophilic Leuconostoc citreum strain F192-5 isolated from peel of satsuma mandarin: the first report for isolation and characterization of strain-dependent fructophilic-like characteristics.</title>
        <authorList>
            <person name="Maeno S."/>
            <person name="Tanizawa Y."/>
            <person name="Kajikawa A."/>
            <person name="Kanesaki Y."/>
            <person name="Kubota E."/>
            <person name="Arita M."/>
            <person name="Leon D."/>
            <person name="Endo A."/>
        </authorList>
    </citation>
    <scope>NUCLEOTIDE SEQUENCE [LARGE SCALE GENOMIC DNA]</scope>
    <source>
        <strain evidence="8 9">F192-5</strain>
    </source>
</reference>
<dbReference type="PROSITE" id="PS50930">
    <property type="entry name" value="HTH_LYTTR"/>
    <property type="match status" value="1"/>
</dbReference>
<evidence type="ECO:0000313" key="8">
    <source>
        <dbReference type="EMBL" id="GDZ84270.1"/>
    </source>
</evidence>
<dbReference type="InterPro" id="IPR007492">
    <property type="entry name" value="LytTR_DNA-bd_dom"/>
</dbReference>
<feature type="modified residue" description="4-aspartylphosphate" evidence="5">
    <location>
        <position position="48"/>
    </location>
</feature>
<keyword evidence="1" id="KW-0963">Cytoplasm</keyword>
<evidence type="ECO:0000256" key="2">
    <source>
        <dbReference type="ARBA" id="ARBA00023012"/>
    </source>
</evidence>
<dbReference type="InterPro" id="IPR046947">
    <property type="entry name" value="LytR-like"/>
</dbReference>
<comment type="function">
    <text evidence="4">Required for high-level post-exponential phase expression of a series of secreted proteins.</text>
</comment>
<dbReference type="PANTHER" id="PTHR37299:SF3">
    <property type="entry name" value="STAGE 0 SPORULATION PROTEIN A HOMOLOG"/>
    <property type="match status" value="1"/>
</dbReference>
<dbReference type="SMART" id="SM00448">
    <property type="entry name" value="REC"/>
    <property type="match status" value="1"/>
</dbReference>
<dbReference type="EMBL" id="BJJW01000009">
    <property type="protein sequence ID" value="GDZ84270.1"/>
    <property type="molecule type" value="Genomic_DNA"/>
</dbReference>
<gene>
    <name evidence="8" type="primary">comE</name>
    <name evidence="8" type="ORF">LCIT_15120</name>
</gene>
<keyword evidence="2" id="KW-0902">Two-component regulatory system</keyword>
<keyword evidence="3" id="KW-0010">Activator</keyword>
<proteinExistence type="predicted"/>
<evidence type="ECO:0000256" key="5">
    <source>
        <dbReference type="PROSITE-ProRule" id="PRU00169"/>
    </source>
</evidence>
<feature type="domain" description="HTH LytTR-type" evidence="7">
    <location>
        <begin position="133"/>
        <end position="235"/>
    </location>
</feature>